<evidence type="ECO:0000256" key="6">
    <source>
        <dbReference type="ARBA" id="ARBA00022884"/>
    </source>
</evidence>
<dbReference type="GO" id="GO:1990904">
    <property type="term" value="C:ribonucleoprotein complex"/>
    <property type="evidence" value="ECO:0007669"/>
    <property type="project" value="UniProtKB-KW"/>
</dbReference>
<dbReference type="GO" id="GO:0045087">
    <property type="term" value="P:innate immune response"/>
    <property type="evidence" value="ECO:0007669"/>
    <property type="project" value="UniProtKB-ARBA"/>
</dbReference>
<dbReference type="OMA" id="TISAYKP"/>
<evidence type="ECO:0000313" key="12">
    <source>
        <dbReference type="Proteomes" id="UP000036987"/>
    </source>
</evidence>
<keyword evidence="7" id="KW-0687">Ribonucleoprotein</keyword>
<dbReference type="InterPro" id="IPR012677">
    <property type="entry name" value="Nucleotide-bd_a/b_plait_sf"/>
</dbReference>
<dbReference type="InterPro" id="IPR048289">
    <property type="entry name" value="RRM2_NsCP33-like"/>
</dbReference>
<dbReference type="GO" id="GO:0006397">
    <property type="term" value="P:mRNA processing"/>
    <property type="evidence" value="ECO:0007669"/>
    <property type="project" value="UniProtKB-KW"/>
</dbReference>
<dbReference type="FunFam" id="3.30.70.330:FF:000268">
    <property type="entry name" value="31 kDa ribonucleoprotein, chloroplastic"/>
    <property type="match status" value="1"/>
</dbReference>
<dbReference type="Pfam" id="PF00076">
    <property type="entry name" value="RRM_1"/>
    <property type="match status" value="2"/>
</dbReference>
<dbReference type="PANTHER" id="PTHR48025:SF3">
    <property type="entry name" value="31 KDA RIBONUCLEOPROTEIN, CHLOROPLASTIC-RELATED"/>
    <property type="match status" value="1"/>
</dbReference>
<dbReference type="OrthoDB" id="439808at2759"/>
<dbReference type="GO" id="GO:0009507">
    <property type="term" value="C:chloroplast"/>
    <property type="evidence" value="ECO:0007669"/>
    <property type="project" value="UniProtKB-SubCell"/>
</dbReference>
<dbReference type="InterPro" id="IPR050502">
    <property type="entry name" value="Euk_RNA-bind_prot"/>
</dbReference>
<dbReference type="GO" id="GO:0008266">
    <property type="term" value="F:poly(U) RNA binding"/>
    <property type="evidence" value="ECO:0007669"/>
    <property type="project" value="UniProtKB-ARBA"/>
</dbReference>
<dbReference type="AlphaFoldDB" id="A0A0K9PDT7"/>
<dbReference type="PROSITE" id="PS50102">
    <property type="entry name" value="RRM"/>
    <property type="match status" value="2"/>
</dbReference>
<keyword evidence="3" id="KW-0934">Plastid</keyword>
<dbReference type="InterPro" id="IPR035979">
    <property type="entry name" value="RBD_domain_sf"/>
</dbReference>
<evidence type="ECO:0000313" key="11">
    <source>
        <dbReference type="EMBL" id="KMZ66395.1"/>
    </source>
</evidence>
<organism evidence="11 12">
    <name type="scientific">Zostera marina</name>
    <name type="common">Eelgrass</name>
    <dbReference type="NCBI Taxonomy" id="29655"/>
    <lineage>
        <taxon>Eukaryota</taxon>
        <taxon>Viridiplantae</taxon>
        <taxon>Streptophyta</taxon>
        <taxon>Embryophyta</taxon>
        <taxon>Tracheophyta</taxon>
        <taxon>Spermatophyta</taxon>
        <taxon>Magnoliopsida</taxon>
        <taxon>Liliopsida</taxon>
        <taxon>Zosteraceae</taxon>
        <taxon>Zostera</taxon>
    </lineage>
</organism>
<gene>
    <name evidence="11" type="ORF">ZOSMA_29G00440</name>
</gene>
<dbReference type="PANTHER" id="PTHR48025">
    <property type="entry name" value="OS02G0815200 PROTEIN"/>
    <property type="match status" value="1"/>
</dbReference>
<dbReference type="Gene3D" id="3.30.70.330">
    <property type="match status" value="2"/>
</dbReference>
<name>A0A0K9PDT7_ZOSMR</name>
<dbReference type="GO" id="GO:1901259">
    <property type="term" value="P:chloroplast rRNA processing"/>
    <property type="evidence" value="ECO:0000318"/>
    <property type="project" value="GO_Central"/>
</dbReference>
<protein>
    <submittedName>
        <fullName evidence="11">RNA-binding protein</fullName>
    </submittedName>
</protein>
<dbReference type="SUPFAM" id="SSF54928">
    <property type="entry name" value="RNA-binding domain, RBD"/>
    <property type="match status" value="2"/>
</dbReference>
<comment type="caution">
    <text evidence="11">The sequence shown here is derived from an EMBL/GenBank/DDBJ whole genome shotgun (WGS) entry which is preliminary data.</text>
</comment>
<keyword evidence="6 8" id="KW-0694">RNA-binding</keyword>
<keyword evidence="5" id="KW-0677">Repeat</keyword>
<proteinExistence type="predicted"/>
<keyword evidence="12" id="KW-1185">Reference proteome</keyword>
<feature type="domain" description="RRM" evidence="10">
    <location>
        <begin position="100"/>
        <end position="178"/>
    </location>
</feature>
<reference evidence="12" key="1">
    <citation type="journal article" date="2016" name="Nature">
        <title>The genome of the seagrass Zostera marina reveals angiosperm adaptation to the sea.</title>
        <authorList>
            <person name="Olsen J.L."/>
            <person name="Rouze P."/>
            <person name="Verhelst B."/>
            <person name="Lin Y.-C."/>
            <person name="Bayer T."/>
            <person name="Collen J."/>
            <person name="Dattolo E."/>
            <person name="De Paoli E."/>
            <person name="Dittami S."/>
            <person name="Maumus F."/>
            <person name="Michel G."/>
            <person name="Kersting A."/>
            <person name="Lauritano C."/>
            <person name="Lohaus R."/>
            <person name="Toepel M."/>
            <person name="Tonon T."/>
            <person name="Vanneste K."/>
            <person name="Amirebrahimi M."/>
            <person name="Brakel J."/>
            <person name="Bostroem C."/>
            <person name="Chovatia M."/>
            <person name="Grimwood J."/>
            <person name="Jenkins J.W."/>
            <person name="Jueterbock A."/>
            <person name="Mraz A."/>
            <person name="Stam W.T."/>
            <person name="Tice H."/>
            <person name="Bornberg-Bauer E."/>
            <person name="Green P.J."/>
            <person name="Pearson G.A."/>
            <person name="Procaccini G."/>
            <person name="Duarte C.M."/>
            <person name="Schmutz J."/>
            <person name="Reusch T.B.H."/>
            <person name="Van de Peer Y."/>
        </authorList>
    </citation>
    <scope>NUCLEOTIDE SEQUENCE [LARGE SCALE GENOMIC DNA]</scope>
    <source>
        <strain evidence="12">cv. Finnish</strain>
    </source>
</reference>
<dbReference type="SMART" id="SM00360">
    <property type="entry name" value="RRM"/>
    <property type="match status" value="2"/>
</dbReference>
<dbReference type="STRING" id="29655.A0A0K9PDT7"/>
<comment type="subcellular location">
    <subcellularLocation>
        <location evidence="1">Plastid</location>
        <location evidence="1">Chloroplast</location>
    </subcellularLocation>
</comment>
<evidence type="ECO:0000256" key="2">
    <source>
        <dbReference type="ARBA" id="ARBA00022528"/>
    </source>
</evidence>
<dbReference type="CDD" id="cd21608">
    <property type="entry name" value="RRM2_NsCP33_like"/>
    <property type="match status" value="1"/>
</dbReference>
<accession>A0A0K9PDT7</accession>
<keyword evidence="2" id="KW-0150">Chloroplast</keyword>
<sequence>MADLLLSALLPTLSVTKPNYPFLSFSNRTHCQSLLSFKSTPPIFIALVSQTTGWSALEHDKDVEGTEPGLSEWEDEEESESHVISGHQEQEQEQEPSEDVKLFVGNMTFDVDSDGLAKLFNQAGIVETAEVIFNRNTNQSRGFGFVTMSTVEEAEKAVKMFNGHDLNGRLLTVNKAARRGSPPERIPGEVASSFKLYAGNLPWQVDDERLEQVFSKYGQVVDARVVYDRESGRSRGFGFVNMASRADQDAAISALDGESLEGRSIRVNVAEEKPRRGMF</sequence>
<dbReference type="Proteomes" id="UP000036987">
    <property type="component" value="Unassembled WGS sequence"/>
</dbReference>
<evidence type="ECO:0000259" key="10">
    <source>
        <dbReference type="PROSITE" id="PS50102"/>
    </source>
</evidence>
<feature type="region of interest" description="Disordered" evidence="9">
    <location>
        <begin position="58"/>
        <end position="97"/>
    </location>
</feature>
<evidence type="ECO:0000256" key="1">
    <source>
        <dbReference type="ARBA" id="ARBA00004229"/>
    </source>
</evidence>
<evidence type="ECO:0000256" key="4">
    <source>
        <dbReference type="ARBA" id="ARBA00022664"/>
    </source>
</evidence>
<evidence type="ECO:0000256" key="5">
    <source>
        <dbReference type="ARBA" id="ARBA00022737"/>
    </source>
</evidence>
<evidence type="ECO:0000256" key="3">
    <source>
        <dbReference type="ARBA" id="ARBA00022640"/>
    </source>
</evidence>
<dbReference type="InterPro" id="IPR000504">
    <property type="entry name" value="RRM_dom"/>
</dbReference>
<dbReference type="EMBL" id="LFYR01000980">
    <property type="protein sequence ID" value="KMZ66395.1"/>
    <property type="molecule type" value="Genomic_DNA"/>
</dbReference>
<evidence type="ECO:0000256" key="8">
    <source>
        <dbReference type="PROSITE-ProRule" id="PRU00176"/>
    </source>
</evidence>
<evidence type="ECO:0000256" key="9">
    <source>
        <dbReference type="SAM" id="MobiDB-lite"/>
    </source>
</evidence>
<keyword evidence="4" id="KW-0507">mRNA processing</keyword>
<dbReference type="GO" id="GO:0003729">
    <property type="term" value="F:mRNA binding"/>
    <property type="evidence" value="ECO:0000318"/>
    <property type="project" value="GO_Central"/>
</dbReference>
<evidence type="ECO:0000256" key="7">
    <source>
        <dbReference type="ARBA" id="ARBA00023274"/>
    </source>
</evidence>
<feature type="domain" description="RRM" evidence="10">
    <location>
        <begin position="194"/>
        <end position="272"/>
    </location>
</feature>